<name>A0AAD3D245_9STRA</name>
<dbReference type="AlphaFoldDB" id="A0AAD3D245"/>
<sequence length="249" mass="27528">MVSYAYFSSFCRRFRCCKRGQGITGADPRGNKELSKEPTDFMLTSLGADINEAANLCQENLQLGAEVSYKVYKDLENEELDNHLPRISRNAEVLECSSCMEATIAVVVDALVIILSMLSLTGIVGSELEVYVTQYLSDNTSLFNEVQKTIPALANAKSTHDKANAFYKLAKVLYASGMLMKVMQKVISKMPWYKKVYTLAAATAIITLWFASDDAVMIAQLLIVLSTSTKIFFDAKACKTACTKSLRSD</sequence>
<keyword evidence="2" id="KW-1185">Reference proteome</keyword>
<dbReference type="EMBL" id="BLLK01000051">
    <property type="protein sequence ID" value="GFH56263.1"/>
    <property type="molecule type" value="Genomic_DNA"/>
</dbReference>
<evidence type="ECO:0000313" key="2">
    <source>
        <dbReference type="Proteomes" id="UP001054902"/>
    </source>
</evidence>
<gene>
    <name evidence="1" type="ORF">CTEN210_12739</name>
</gene>
<dbReference type="Proteomes" id="UP001054902">
    <property type="component" value="Unassembled WGS sequence"/>
</dbReference>
<reference evidence="1 2" key="1">
    <citation type="journal article" date="2021" name="Sci. Rep.">
        <title>The genome of the diatom Chaetoceros tenuissimus carries an ancient integrated fragment of an extant virus.</title>
        <authorList>
            <person name="Hongo Y."/>
            <person name="Kimura K."/>
            <person name="Takaki Y."/>
            <person name="Yoshida Y."/>
            <person name="Baba S."/>
            <person name="Kobayashi G."/>
            <person name="Nagasaki K."/>
            <person name="Hano T."/>
            <person name="Tomaru Y."/>
        </authorList>
    </citation>
    <scope>NUCLEOTIDE SEQUENCE [LARGE SCALE GENOMIC DNA]</scope>
    <source>
        <strain evidence="1 2">NIES-3715</strain>
    </source>
</reference>
<evidence type="ECO:0000313" key="1">
    <source>
        <dbReference type="EMBL" id="GFH56263.1"/>
    </source>
</evidence>
<comment type="caution">
    <text evidence="1">The sequence shown here is derived from an EMBL/GenBank/DDBJ whole genome shotgun (WGS) entry which is preliminary data.</text>
</comment>
<accession>A0AAD3D245</accession>
<protein>
    <submittedName>
        <fullName evidence="1">Uncharacterized protein</fullName>
    </submittedName>
</protein>
<organism evidence="1 2">
    <name type="scientific">Chaetoceros tenuissimus</name>
    <dbReference type="NCBI Taxonomy" id="426638"/>
    <lineage>
        <taxon>Eukaryota</taxon>
        <taxon>Sar</taxon>
        <taxon>Stramenopiles</taxon>
        <taxon>Ochrophyta</taxon>
        <taxon>Bacillariophyta</taxon>
        <taxon>Coscinodiscophyceae</taxon>
        <taxon>Chaetocerotophycidae</taxon>
        <taxon>Chaetocerotales</taxon>
        <taxon>Chaetocerotaceae</taxon>
        <taxon>Chaetoceros</taxon>
    </lineage>
</organism>
<proteinExistence type="predicted"/>